<dbReference type="InterPro" id="IPR001807">
    <property type="entry name" value="ClC"/>
</dbReference>
<keyword evidence="6 11" id="KW-0472">Membrane</keyword>
<keyword evidence="7" id="KW-0869">Chloride channel</keyword>
<dbReference type="SMART" id="SM00116">
    <property type="entry name" value="CBS"/>
    <property type="match status" value="2"/>
</dbReference>
<dbReference type="InterPro" id="IPR046342">
    <property type="entry name" value="CBS_dom_sf"/>
</dbReference>
<keyword evidence="8" id="KW-0868">Chloride</keyword>
<feature type="transmembrane region" description="Helical" evidence="11">
    <location>
        <begin position="412"/>
        <end position="430"/>
    </location>
</feature>
<feature type="transmembrane region" description="Helical" evidence="11">
    <location>
        <begin position="319"/>
        <end position="341"/>
    </location>
</feature>
<protein>
    <submittedName>
        <fullName evidence="13">Chloride channel protein, CIC family</fullName>
    </submittedName>
</protein>
<dbReference type="InterPro" id="IPR000644">
    <property type="entry name" value="CBS_dom"/>
</dbReference>
<feature type="transmembrane region" description="Helical" evidence="11">
    <location>
        <begin position="21"/>
        <end position="40"/>
    </location>
</feature>
<dbReference type="SUPFAM" id="SSF81340">
    <property type="entry name" value="Clc chloride channel"/>
    <property type="match status" value="1"/>
</dbReference>
<dbReference type="GO" id="GO:0005254">
    <property type="term" value="F:chloride channel activity"/>
    <property type="evidence" value="ECO:0007669"/>
    <property type="project" value="UniProtKB-KW"/>
</dbReference>
<organism evidence="13 14">
    <name type="scientific">Sunxiuqinia elliptica</name>
    <dbReference type="NCBI Taxonomy" id="655355"/>
    <lineage>
        <taxon>Bacteria</taxon>
        <taxon>Pseudomonadati</taxon>
        <taxon>Bacteroidota</taxon>
        <taxon>Bacteroidia</taxon>
        <taxon>Marinilabiliales</taxon>
        <taxon>Prolixibacteraceae</taxon>
        <taxon>Sunxiuqinia</taxon>
    </lineage>
</organism>
<feature type="transmembrane region" description="Helical" evidence="11">
    <location>
        <begin position="353"/>
        <end position="374"/>
    </location>
</feature>
<dbReference type="PANTHER" id="PTHR43427">
    <property type="entry name" value="CHLORIDE CHANNEL PROTEIN CLC-E"/>
    <property type="match status" value="1"/>
</dbReference>
<evidence type="ECO:0000256" key="11">
    <source>
        <dbReference type="SAM" id="Phobius"/>
    </source>
</evidence>
<dbReference type="EMBL" id="FONW01000010">
    <property type="protein sequence ID" value="SFF60240.1"/>
    <property type="molecule type" value="Genomic_DNA"/>
</dbReference>
<sequence length="589" mass="64662">MLGIDKLNLSSLAKQLMGKKKLYWISFIIGVVSGIAALILKNLIHFIGERLVGYFVISSGNYWFLAFPLIGILITVLIIRYLVKDDLSHGVSKILAAISLNKGKIKPHNSFSSMITSSFTIGFGGSVGAEAPVVLTGASIGSNLARFFKLDQAEIMLMIGCGATGAIAGIFKAPIAGVVFTLEVLMLDLTMASLVPLLISGITSAVIAYYFMGDAVLFKFSVIHTFEAVQIPYYILAGVFAGFLSLYFTRVAMSVEKKMKSIKKQSVRLIYGGIALGVLIFLFPPLWGEGYSSINKVFNDMGHNLLDNSLFYDFGDNPWFFASFLMALLLVKVVAMAITTASGGIGGIFAPTLFVGAVGGYFLAYTLNLVFGLHLPLDNFALAGMGAMMAGVMHAPLLGIFLTAELTGGYELLFPLIIAALAAYITIMRFEPHSIYTKRLAEDGKLVTHNKDRAVLHFMEVGELIETDLKIIDPEATLGDLVKSISKSKRDLFPVVDHNGMLKGMVKMNDIRNLIFKQELYDKIHVKDLMYMPEYYISPKDSMHVVAEKFETSGRFNLAVIDQGKYIGFISRAKVFSIYRNTVRTFSYD</sequence>
<keyword evidence="10" id="KW-0129">CBS domain</keyword>
<evidence type="ECO:0000256" key="8">
    <source>
        <dbReference type="ARBA" id="ARBA00023214"/>
    </source>
</evidence>
<name>A0A1I2K236_9BACT</name>
<dbReference type="PANTHER" id="PTHR43427:SF6">
    <property type="entry name" value="CHLORIDE CHANNEL PROTEIN CLC-E"/>
    <property type="match status" value="1"/>
</dbReference>
<keyword evidence="14" id="KW-1185">Reference proteome</keyword>
<dbReference type="Gene3D" id="3.10.580.10">
    <property type="entry name" value="CBS-domain"/>
    <property type="match status" value="1"/>
</dbReference>
<evidence type="ECO:0000256" key="7">
    <source>
        <dbReference type="ARBA" id="ARBA00023173"/>
    </source>
</evidence>
<dbReference type="Pfam" id="PF00654">
    <property type="entry name" value="Voltage_CLC"/>
    <property type="match status" value="1"/>
</dbReference>
<keyword evidence="5" id="KW-0406">Ion transport</keyword>
<keyword evidence="9" id="KW-0407">Ion channel</keyword>
<feature type="transmembrane region" description="Helical" evidence="11">
    <location>
        <begin position="380"/>
        <end position="400"/>
    </location>
</feature>
<dbReference type="Proteomes" id="UP000198964">
    <property type="component" value="Unassembled WGS sequence"/>
</dbReference>
<comment type="subcellular location">
    <subcellularLocation>
        <location evidence="1">Membrane</location>
        <topology evidence="1">Multi-pass membrane protein</topology>
    </subcellularLocation>
</comment>
<feature type="transmembrane region" description="Helical" evidence="11">
    <location>
        <begin position="269"/>
        <end position="287"/>
    </location>
</feature>
<feature type="transmembrane region" description="Helical" evidence="11">
    <location>
        <begin position="155"/>
        <end position="182"/>
    </location>
</feature>
<dbReference type="PRINTS" id="PR00762">
    <property type="entry name" value="CLCHANNEL"/>
</dbReference>
<dbReference type="PROSITE" id="PS51371">
    <property type="entry name" value="CBS"/>
    <property type="match status" value="1"/>
</dbReference>
<feature type="transmembrane region" description="Helical" evidence="11">
    <location>
        <begin position="189"/>
        <end position="211"/>
    </location>
</feature>
<dbReference type="Pfam" id="PF00571">
    <property type="entry name" value="CBS"/>
    <property type="match status" value="2"/>
</dbReference>
<feature type="transmembrane region" description="Helical" evidence="11">
    <location>
        <begin position="231"/>
        <end position="248"/>
    </location>
</feature>
<reference evidence="13 14" key="1">
    <citation type="submission" date="2016-10" db="EMBL/GenBank/DDBJ databases">
        <authorList>
            <person name="de Groot N.N."/>
        </authorList>
    </citation>
    <scope>NUCLEOTIDE SEQUENCE [LARGE SCALE GENOMIC DNA]</scope>
    <source>
        <strain evidence="13 14">CGMCC 1.9156</strain>
    </source>
</reference>
<dbReference type="Gene3D" id="1.10.3080.10">
    <property type="entry name" value="Clc chloride channel"/>
    <property type="match status" value="1"/>
</dbReference>
<dbReference type="CDD" id="cd00400">
    <property type="entry name" value="Voltage_gated_ClC"/>
    <property type="match status" value="1"/>
</dbReference>
<evidence type="ECO:0000256" key="3">
    <source>
        <dbReference type="ARBA" id="ARBA00022692"/>
    </source>
</evidence>
<dbReference type="STRING" id="655355.SAMN05216283_110102"/>
<feature type="domain" description="CBS" evidence="12">
    <location>
        <begin position="465"/>
        <end position="523"/>
    </location>
</feature>
<accession>A0A1I2K236</accession>
<evidence type="ECO:0000313" key="14">
    <source>
        <dbReference type="Proteomes" id="UP000198964"/>
    </source>
</evidence>
<evidence type="ECO:0000256" key="4">
    <source>
        <dbReference type="ARBA" id="ARBA00022989"/>
    </source>
</evidence>
<keyword evidence="3 11" id="KW-0812">Transmembrane</keyword>
<evidence type="ECO:0000313" key="13">
    <source>
        <dbReference type="EMBL" id="SFF60240.1"/>
    </source>
</evidence>
<evidence type="ECO:0000259" key="12">
    <source>
        <dbReference type="PROSITE" id="PS51371"/>
    </source>
</evidence>
<evidence type="ECO:0000256" key="1">
    <source>
        <dbReference type="ARBA" id="ARBA00004141"/>
    </source>
</evidence>
<feature type="transmembrane region" description="Helical" evidence="11">
    <location>
        <begin position="111"/>
        <end position="135"/>
    </location>
</feature>
<keyword evidence="4 11" id="KW-1133">Transmembrane helix</keyword>
<evidence type="ECO:0000256" key="10">
    <source>
        <dbReference type="PROSITE-ProRule" id="PRU00703"/>
    </source>
</evidence>
<dbReference type="GO" id="GO:0034707">
    <property type="term" value="C:chloride channel complex"/>
    <property type="evidence" value="ECO:0007669"/>
    <property type="project" value="UniProtKB-KW"/>
</dbReference>
<dbReference type="InterPro" id="IPR014743">
    <property type="entry name" value="Cl-channel_core"/>
</dbReference>
<evidence type="ECO:0000256" key="5">
    <source>
        <dbReference type="ARBA" id="ARBA00023065"/>
    </source>
</evidence>
<gene>
    <name evidence="13" type="ORF">SAMN05216283_110102</name>
</gene>
<dbReference type="AlphaFoldDB" id="A0A1I2K236"/>
<dbReference type="InterPro" id="IPR050368">
    <property type="entry name" value="ClC-type_chloride_channel"/>
</dbReference>
<evidence type="ECO:0000256" key="2">
    <source>
        <dbReference type="ARBA" id="ARBA00022448"/>
    </source>
</evidence>
<feature type="transmembrane region" description="Helical" evidence="11">
    <location>
        <begin position="60"/>
        <end position="83"/>
    </location>
</feature>
<dbReference type="RefSeq" id="WP_093920965.1">
    <property type="nucleotide sequence ID" value="NZ_FONW01000010.1"/>
</dbReference>
<keyword evidence="2" id="KW-0813">Transport</keyword>
<proteinExistence type="predicted"/>
<evidence type="ECO:0000256" key="9">
    <source>
        <dbReference type="ARBA" id="ARBA00023303"/>
    </source>
</evidence>
<dbReference type="SUPFAM" id="SSF54631">
    <property type="entry name" value="CBS-domain pair"/>
    <property type="match status" value="1"/>
</dbReference>
<evidence type="ECO:0000256" key="6">
    <source>
        <dbReference type="ARBA" id="ARBA00023136"/>
    </source>
</evidence>